<evidence type="ECO:0000313" key="2">
    <source>
        <dbReference type="EMBL" id="TCO32150.1"/>
    </source>
</evidence>
<dbReference type="Proteomes" id="UP000295818">
    <property type="component" value="Unassembled WGS sequence"/>
</dbReference>
<protein>
    <submittedName>
        <fullName evidence="2">Uncharacterized protein DUF3592</fullName>
    </submittedName>
</protein>
<dbReference type="RefSeq" id="WP_132186915.1">
    <property type="nucleotide sequence ID" value="NZ_SLWM01000001.1"/>
</dbReference>
<gene>
    <name evidence="2" type="ORF">EV644_101793</name>
</gene>
<keyword evidence="1" id="KW-1133">Transmembrane helix</keyword>
<evidence type="ECO:0000256" key="1">
    <source>
        <dbReference type="SAM" id="Phobius"/>
    </source>
</evidence>
<feature type="transmembrane region" description="Helical" evidence="1">
    <location>
        <begin position="115"/>
        <end position="137"/>
    </location>
</feature>
<name>A0ABY2BVT0_9ACTN</name>
<accession>A0ABY2BVT0</accession>
<sequence length="140" mass="15941">MKQTNRANRRKRRFAFNVDGVMCLVAALVLTGLGVAENLDTYWLDQRGEVVTATVLDEHGGKTTRIDVRYVTKAGQTIENDTVNYLDAEVGKEIQVVYDPENPYRMQAADWGLDYWLGGLWFVGAVFFVYFGVVQLWPRT</sequence>
<proteinExistence type="predicted"/>
<keyword evidence="1" id="KW-0472">Membrane</keyword>
<dbReference type="EMBL" id="SLWM01000001">
    <property type="protein sequence ID" value="TCO32150.1"/>
    <property type="molecule type" value="Genomic_DNA"/>
</dbReference>
<comment type="caution">
    <text evidence="2">The sequence shown here is derived from an EMBL/GenBank/DDBJ whole genome shotgun (WGS) entry which is preliminary data.</text>
</comment>
<evidence type="ECO:0000313" key="3">
    <source>
        <dbReference type="Proteomes" id="UP000295818"/>
    </source>
</evidence>
<keyword evidence="1" id="KW-0812">Transmembrane</keyword>
<organism evidence="2 3">
    <name type="scientific">Kribbella orskensis</name>
    <dbReference type="NCBI Taxonomy" id="2512216"/>
    <lineage>
        <taxon>Bacteria</taxon>
        <taxon>Bacillati</taxon>
        <taxon>Actinomycetota</taxon>
        <taxon>Actinomycetes</taxon>
        <taxon>Propionibacteriales</taxon>
        <taxon>Kribbellaceae</taxon>
        <taxon>Kribbella</taxon>
    </lineage>
</organism>
<keyword evidence="3" id="KW-1185">Reference proteome</keyword>
<reference evidence="2 3" key="1">
    <citation type="journal article" date="2015" name="Stand. Genomic Sci.">
        <title>Genomic Encyclopedia of Bacterial and Archaeal Type Strains, Phase III: the genomes of soil and plant-associated and newly described type strains.</title>
        <authorList>
            <person name="Whitman W.B."/>
            <person name="Woyke T."/>
            <person name="Klenk H.P."/>
            <person name="Zhou Y."/>
            <person name="Lilburn T.G."/>
            <person name="Beck B.J."/>
            <person name="De Vos P."/>
            <person name="Vandamme P."/>
            <person name="Eisen J.A."/>
            <person name="Garrity G."/>
            <person name="Hugenholtz P."/>
            <person name="Kyrpides N.C."/>
        </authorList>
    </citation>
    <scope>NUCLEOTIDE SEQUENCE [LARGE SCALE GENOMIC DNA]</scope>
    <source>
        <strain evidence="2 3">VKM Ac-2538</strain>
    </source>
</reference>